<organism evidence="3 4">
    <name type="scientific">Aspergillus keveii</name>
    <dbReference type="NCBI Taxonomy" id="714993"/>
    <lineage>
        <taxon>Eukaryota</taxon>
        <taxon>Fungi</taxon>
        <taxon>Dikarya</taxon>
        <taxon>Ascomycota</taxon>
        <taxon>Pezizomycotina</taxon>
        <taxon>Eurotiomycetes</taxon>
        <taxon>Eurotiomycetidae</taxon>
        <taxon>Eurotiales</taxon>
        <taxon>Aspergillaceae</taxon>
        <taxon>Aspergillus</taxon>
        <taxon>Aspergillus subgen. Nidulantes</taxon>
    </lineage>
</organism>
<evidence type="ECO:0000256" key="1">
    <source>
        <dbReference type="SAM" id="Phobius"/>
    </source>
</evidence>
<evidence type="ECO:0000313" key="4">
    <source>
        <dbReference type="Proteomes" id="UP001610563"/>
    </source>
</evidence>
<accession>A0ABR4FQU9</accession>
<dbReference type="EMBL" id="JBFTWV010000138">
    <property type="protein sequence ID" value="KAL2785636.1"/>
    <property type="molecule type" value="Genomic_DNA"/>
</dbReference>
<gene>
    <name evidence="3" type="ORF">BJX66DRAFT_314379</name>
</gene>
<dbReference type="InterPro" id="IPR056002">
    <property type="entry name" value="DUF7580"/>
</dbReference>
<dbReference type="PANTHER" id="PTHR35186:SF4">
    <property type="entry name" value="PRION-INHIBITION AND PROPAGATION HELO DOMAIN-CONTAINING PROTEIN"/>
    <property type="match status" value="1"/>
</dbReference>
<sequence>MATGIEIVGIVLGALPLVIEGLGIYQRGVKKLKRSVTYDFSLKKLIRRVTEQKIFLEDNIEKLLGAACSDQPDTPTPIVADDFLQLISMPATAGAVRIYLGEERHSLFEEILQECDQCLKKLAGDLDTIQRASKKRSLKERFARLDTQSPTNSSKSEGHHLSKRVMYLIKEDVVISLTTELDSLNKSMDTLLANAAILHKQKSLRESRVIPDERKALAVAYVLNRIRSYTEQLFRAFHTALVPGCHSSHDIALFLDAPNLDFLKQPRTMSSSFKFSVMLAGSIADIGVDPTWHEADVTVRLNDHTARPNTPSAVSNIVSAPVSVPSISVTAPPTKTPLPQVRDLCGAALSASQASFCLDLLLEHDKSFIRNSEGRSRACNSSRRCDTINLQQLLSAQTRISPSEKVKLAFKLATALLQLKASQWLQTPFSNQAIYFRKSIMNNTYSLELDRPLVLQSFCHPIPVAAPESKPKVMFVELGILLLEIWNEKLFAAFAKESCQIDPIPPLMRQGLASAWYDSTWTTMTSRYGKVVQTCVNFAFDYDQSQQSWDDEDLRKSVCAKIICPLDEECRAFPS</sequence>
<feature type="domain" description="DUF7580" evidence="2">
    <location>
        <begin position="224"/>
        <end position="571"/>
    </location>
</feature>
<evidence type="ECO:0000259" key="2">
    <source>
        <dbReference type="Pfam" id="PF24476"/>
    </source>
</evidence>
<reference evidence="3 4" key="1">
    <citation type="submission" date="2024-07" db="EMBL/GenBank/DDBJ databases">
        <title>Section-level genome sequencing and comparative genomics of Aspergillus sections Usti and Cavernicolus.</title>
        <authorList>
            <consortium name="Lawrence Berkeley National Laboratory"/>
            <person name="Nybo J.L."/>
            <person name="Vesth T.C."/>
            <person name="Theobald S."/>
            <person name="Frisvad J.C."/>
            <person name="Larsen T.O."/>
            <person name="Kjaerboelling I."/>
            <person name="Rothschild-Mancinelli K."/>
            <person name="Lyhne E.K."/>
            <person name="Kogle M.E."/>
            <person name="Barry K."/>
            <person name="Clum A."/>
            <person name="Na H."/>
            <person name="Ledsgaard L."/>
            <person name="Lin J."/>
            <person name="Lipzen A."/>
            <person name="Kuo A."/>
            <person name="Riley R."/>
            <person name="Mondo S."/>
            <person name="Labutti K."/>
            <person name="Haridas S."/>
            <person name="Pangalinan J."/>
            <person name="Salamov A.A."/>
            <person name="Simmons B.A."/>
            <person name="Magnuson J.K."/>
            <person name="Chen J."/>
            <person name="Drula E."/>
            <person name="Henrissat B."/>
            <person name="Wiebenga A."/>
            <person name="Lubbers R.J."/>
            <person name="Gomes A.C."/>
            <person name="Makela M.R."/>
            <person name="Stajich J."/>
            <person name="Grigoriev I.V."/>
            <person name="Mortensen U.H."/>
            <person name="De Vries R.P."/>
            <person name="Baker S.E."/>
            <person name="Andersen M.R."/>
        </authorList>
    </citation>
    <scope>NUCLEOTIDE SEQUENCE [LARGE SCALE GENOMIC DNA]</scope>
    <source>
        <strain evidence="3 4">CBS 209.92</strain>
    </source>
</reference>
<feature type="transmembrane region" description="Helical" evidence="1">
    <location>
        <begin position="6"/>
        <end position="25"/>
    </location>
</feature>
<dbReference type="Proteomes" id="UP001610563">
    <property type="component" value="Unassembled WGS sequence"/>
</dbReference>
<keyword evidence="4" id="KW-1185">Reference proteome</keyword>
<comment type="caution">
    <text evidence="3">The sequence shown here is derived from an EMBL/GenBank/DDBJ whole genome shotgun (WGS) entry which is preliminary data.</text>
</comment>
<proteinExistence type="predicted"/>
<evidence type="ECO:0000313" key="3">
    <source>
        <dbReference type="EMBL" id="KAL2785636.1"/>
    </source>
</evidence>
<keyword evidence="1" id="KW-0812">Transmembrane</keyword>
<protein>
    <recommendedName>
        <fullName evidence="2">DUF7580 domain-containing protein</fullName>
    </recommendedName>
</protein>
<keyword evidence="1" id="KW-1133">Transmembrane helix</keyword>
<dbReference type="PANTHER" id="PTHR35186">
    <property type="entry name" value="ANK_REP_REGION DOMAIN-CONTAINING PROTEIN"/>
    <property type="match status" value="1"/>
</dbReference>
<dbReference type="Pfam" id="PF24476">
    <property type="entry name" value="DUF7580"/>
    <property type="match status" value="1"/>
</dbReference>
<name>A0ABR4FQU9_9EURO</name>
<keyword evidence="1" id="KW-0472">Membrane</keyword>